<feature type="compositionally biased region" description="Basic and acidic residues" evidence="2">
    <location>
        <begin position="976"/>
        <end position="1076"/>
    </location>
</feature>
<protein>
    <recommendedName>
        <fullName evidence="5">DUF4585 domain-containing protein</fullName>
    </recommendedName>
</protein>
<feature type="region of interest" description="Disordered" evidence="2">
    <location>
        <begin position="1815"/>
        <end position="1917"/>
    </location>
</feature>
<feature type="compositionally biased region" description="Polar residues" evidence="2">
    <location>
        <begin position="2127"/>
        <end position="2145"/>
    </location>
</feature>
<dbReference type="PANTHER" id="PTHR33775:SF2">
    <property type="entry name" value="CARDIAC-ENRICHED FHL2-INTERACTING PROTEIN"/>
    <property type="match status" value="1"/>
</dbReference>
<dbReference type="GO" id="GO:0030018">
    <property type="term" value="C:Z disc"/>
    <property type="evidence" value="ECO:0007669"/>
    <property type="project" value="TreeGrafter"/>
</dbReference>
<organism evidence="3 4">
    <name type="scientific">Maylandia zebra</name>
    <name type="common">zebra mbuna</name>
    <dbReference type="NCBI Taxonomy" id="106582"/>
    <lineage>
        <taxon>Eukaryota</taxon>
        <taxon>Metazoa</taxon>
        <taxon>Chordata</taxon>
        <taxon>Craniata</taxon>
        <taxon>Vertebrata</taxon>
        <taxon>Euteleostomi</taxon>
        <taxon>Actinopterygii</taxon>
        <taxon>Neopterygii</taxon>
        <taxon>Teleostei</taxon>
        <taxon>Neoteleostei</taxon>
        <taxon>Acanthomorphata</taxon>
        <taxon>Ovalentaria</taxon>
        <taxon>Cichlomorphae</taxon>
        <taxon>Cichliformes</taxon>
        <taxon>Cichlidae</taxon>
        <taxon>African cichlids</taxon>
        <taxon>Pseudocrenilabrinae</taxon>
        <taxon>Haplochromini</taxon>
        <taxon>Maylandia</taxon>
        <taxon>Maylandia zebra complex</taxon>
    </lineage>
</organism>
<feature type="compositionally biased region" description="Polar residues" evidence="2">
    <location>
        <begin position="2289"/>
        <end position="2304"/>
    </location>
</feature>
<feature type="compositionally biased region" description="Basic and acidic residues" evidence="2">
    <location>
        <begin position="2422"/>
        <end position="2441"/>
    </location>
</feature>
<feature type="coiled-coil region" evidence="1">
    <location>
        <begin position="1257"/>
        <end position="1284"/>
    </location>
</feature>
<feature type="compositionally biased region" description="Polar residues" evidence="2">
    <location>
        <begin position="1356"/>
        <end position="1371"/>
    </location>
</feature>
<dbReference type="PANTHER" id="PTHR33775">
    <property type="entry name" value="CARDIAC-ENRICHED FHL2-INTERACTING PROTEIN-RELATED"/>
    <property type="match status" value="1"/>
</dbReference>
<dbReference type="Proteomes" id="UP000265160">
    <property type="component" value="LG13"/>
</dbReference>
<dbReference type="Ensembl" id="ENSMZET00005005122.1">
    <property type="protein sequence ID" value="ENSMZEP00005004908.1"/>
    <property type="gene ID" value="ENSMZEG00005003806.1"/>
</dbReference>
<feature type="region of interest" description="Disordered" evidence="2">
    <location>
        <begin position="2127"/>
        <end position="2152"/>
    </location>
</feature>
<feature type="region of interest" description="Disordered" evidence="2">
    <location>
        <begin position="1"/>
        <end position="36"/>
    </location>
</feature>
<feature type="region of interest" description="Disordered" evidence="2">
    <location>
        <begin position="2422"/>
        <end position="2491"/>
    </location>
</feature>
<evidence type="ECO:0000313" key="4">
    <source>
        <dbReference type="Proteomes" id="UP000265160"/>
    </source>
</evidence>
<sequence length="2715" mass="307635">MTSVEKRRSGRKSGGHRRHSDGGYSDTSSGGSFLDENDREVCSLTDRAFRSLCIGDEAVYNDSDLSLSSPCTQRDRQLAFSQSGQDREDGEDREREELKRAARENFSLKVQQYGQDWSHGRMYGGEIHRDPQWEVHGERTQGRISATFQHSVVETSQKETSLKEERLNFLSNGATELSSQQRKSNSRVSSLIRAFNSERNRDGVGMDDKIREWKDETSWDKSALMSIQRELSEFSTSYQQNFHSSHFPSSGSFSYGDNNLHSFGSDVAAVSHSSASSFMRSSHNKQSMCTQVNCNSNVFIHSEFSPFKVWRDHNRFPFQQGQISGFMHRSEFAKWYETPMYKEPSQMGQPQGHYTGIRRPRSNLAPMISPSLPRSTSTSTVLQNASAVEKRCESELAGNYPYRKRSQSVGTNRLPSHRPSTASPTIEMSRRVRDTISSVKALQQKIKMMAEQNITTEVTENQQTVLYRKENVSLGNNAVTVAPNAIGSNTSTTPFNISQLLTPLVHAHQEAVSSDLQHYATSPQPVEHSPVRAESRGVTPDIRMSTYKSRATSLLFNLKDNRKRVKSTYSPTKFKAAEASENNKQPPTHESRDTVIDIPEFPDSEIQFSQLQESSRTNAAMNQYRIPELSLTMSNSQPVMATTGQYAEYSLSDYQRAQMQAQMVHHSGFTGFLPENYTGNKLANGQNLHEDLASFAPYRQDTMADVGTLGAALYTHKTPYSATETPRLNADNNQSGEYLISKPNIEQPFNETVGRLFTKVEKCEQLKHNKHDYSNVSLQDKWRQTNSQDTEKLSMNATISPWKQETATLMEKTRQESHQDKRVLQTHSGCNEKTDLKDHYFKQDYNKYNDNECISHQMFSSAKDKHIGMGETSQRKQYMQIPRGHEVQSLQPSEVKPQSEHNIHINSFNPDKTSAPQIAEQMTERQFAEVKAKQVMAEHIKSHHTQAEVAKVQQGAQVEQPKAEPSKLILAGQNDSQKDAAERVKSGLIKEERGKQPQAEHIKENKEEKIKGEQTRQFRKKQPELAREEQTKAEQTRVHEVRDEPRNITEEARAEHIKKEQGKQVKAERAETEKLKEEHIKTELAKTEQAWQTRIEEAKTEQATENWINVAQVQQMEVTTEQVKKEQTETEQSGTEKVNVKTAGAEKTEHAKEQQTEAKEVKTNVAEVEKIQTDHIKAGSFRKAKEVKASVHVNIEQSTTGTSTTQDAKPEVGKAEWAKQERAKAELIKAESMQEMSAKLTAKLTAAQLVKSEPDKVKQVKTELAKAKAELAKIKEKMRCEQKEKGRHAIIIKEDGTSKNDVPLKLNINEKENDLKKDKEVQKRHQEETVIRKDNDQSSRGSDDYEHLREKYGCTNRISTDKNNSSVTGNVLLNGPYEKQVLPPNKVEKVNKEKSTEEHSPTSRFITANQKNIEEVGGFKSSEVSESQPVYNVSAKESKLPSANYSVTNVNNRANFDTVSDNMKDNSVEKLEKCTPVKDTEVSQQRDSDWVKLLPHERKPKSAEHNVGPSKDQHFMPPKSLSHKERAMTKQEILTSKIKAHAEKEISAIKEKGCAIRDGFISKNSSKQLAGSQTVKIRQRPPSQEASKKHESIMPSNATLKPQMGSLGVQMDRVKSVSPSSSATIPVKSAATTTHNIMSTTECLLQNQKLESKPMQNKEQPLTINQEEQKAVYAEISGKPKDGGKDSSDIKADIPNKKEEDPADTTCVNAASSKPVMTEKAESKEEAYVDLAPSLNIVFGQKKEPAADHSLQIMGIMVTVHERKPTVNTGQGNNNAQNHLNVTEKENNSSELDKCSPNSCLELTERNTSSNEVIKKNNTQETEDQAKFVRESHPENVQETPLSEAVKNNMKMCQERTHPQQDGSTMNTKPQGETQPETLTKKGTITVPAKNTVPGETQPLHHKEDIKARQGKDDNTDKMLRERTDEEKNPQKVQTAHSNENLAVTTVNTGINNMNDAEMLIKQVAKQVLKEDMTNVDNQASISNVDGKTAPLLEENKHDSIVPKMLNTSPSNKLFKNENTHGSHKFQYNNNQIRDNKKENDNVHIDSIAIRVVPSVTETDNMAIVGKEDGATLPFDRVQGNKEKEVTSSSCQEKVITLSTEEQACTERSSSDDTHVLSSVRKLSDSLKFSNQQNSNNATSENTQSENEELEKVKKCEELVGESSEQQANGDYFQVQGITETSNEPQYNSKTDRDASEGRGLPGLPPNRTAASNETHNEGKIEAFVFTVDQSKRKTTNSSTVQDEDAKRKNWDAEDKLESKQTDRSRKRWNNNENAKAEQANHIRKQTENHSTVSTTERQSSRNSFPARESTFQEKPEVKTKPKGKLSTTPEISAIADYARLKVIVSEDREANTFQEYPPNKKEGFFPLIQTRHSRRPVFTTDPHENSVKEKSLPDKTEMSAKVNKVPKLLVFPITDKEHQRTGMFKLGEKERQDSKVKKSPADNAAKYTQHKERNHSPKTQTIQISEAGSQKGYQEDQTVCQPNSHSLQPATSSFVVNDSLHPTMEQMRNRKENFTQQMQDGRFEKHQNKDLGPTTDDERTEKLKEESLETQHGIIIAKQQRTKKQLEEEQAFMSEEIKREEDMKIKHILDESRASLAEEERRATQREEERRAKEREAVAIKIKERREKQREAERSDEETKFKQKEEDIRAAQREEKVRMKEIEEKKNRRIEEQQRAAQEEQQRKAAQEEQQKRAAQEEQQRKSCTRRATKKSCV</sequence>
<dbReference type="STRING" id="106582.ENSMZEP00005004908"/>
<feature type="region of interest" description="Disordered" evidence="2">
    <location>
        <begin position="2178"/>
        <end position="2218"/>
    </location>
</feature>
<reference evidence="3" key="3">
    <citation type="submission" date="2025-09" db="UniProtKB">
        <authorList>
            <consortium name="Ensembl"/>
        </authorList>
    </citation>
    <scope>IDENTIFICATION</scope>
</reference>
<feature type="region of interest" description="Disordered" evidence="2">
    <location>
        <begin position="2590"/>
        <end position="2715"/>
    </location>
</feature>
<feature type="compositionally biased region" description="Polar residues" evidence="2">
    <location>
        <begin position="1571"/>
        <end position="1585"/>
    </location>
</feature>
<feature type="compositionally biased region" description="Basic and acidic residues" evidence="2">
    <location>
        <begin position="2244"/>
        <end position="2264"/>
    </location>
</feature>
<feature type="region of interest" description="Disordered" evidence="2">
    <location>
        <begin position="1122"/>
        <end position="1162"/>
    </location>
</feature>
<feature type="compositionally biased region" description="Basic and acidic residues" evidence="2">
    <location>
        <begin position="1899"/>
        <end position="1917"/>
    </location>
</feature>
<proteinExistence type="predicted"/>
<accession>A0A3P9B4U2</accession>
<dbReference type="GeneTree" id="ENSGT01000000215510"/>
<feature type="region of interest" description="Disordered" evidence="2">
    <location>
        <begin position="1195"/>
        <end position="1218"/>
    </location>
</feature>
<feature type="compositionally biased region" description="Basic and acidic residues" evidence="2">
    <location>
        <begin position="1208"/>
        <end position="1218"/>
    </location>
</feature>
<feature type="compositionally biased region" description="Basic residues" evidence="2">
    <location>
        <begin position="2704"/>
        <end position="2715"/>
    </location>
</feature>
<feature type="compositionally biased region" description="Basic and acidic residues" evidence="2">
    <location>
        <begin position="2590"/>
        <end position="2702"/>
    </location>
</feature>
<keyword evidence="4" id="KW-1185">Reference proteome</keyword>
<evidence type="ECO:0000256" key="2">
    <source>
        <dbReference type="SAM" id="MobiDB-lite"/>
    </source>
</evidence>
<feature type="region of interest" description="Disordered" evidence="2">
    <location>
        <begin position="2510"/>
        <end position="2564"/>
    </location>
</feature>
<dbReference type="InterPro" id="IPR052303">
    <property type="entry name" value="CEFIP"/>
</dbReference>
<feature type="region of interest" description="Disordered" evidence="2">
    <location>
        <begin position="2375"/>
        <end position="2400"/>
    </location>
</feature>
<reference evidence="3" key="2">
    <citation type="submission" date="2025-08" db="UniProtKB">
        <authorList>
            <consortium name="Ensembl"/>
        </authorList>
    </citation>
    <scope>IDENTIFICATION</scope>
</reference>
<name>A0A3P9B4U2_9CICH</name>
<keyword evidence="1" id="KW-0175">Coiled coil</keyword>
<feature type="compositionally biased region" description="Basic and acidic residues" evidence="2">
    <location>
        <begin position="2275"/>
        <end position="2288"/>
    </location>
</feature>
<reference evidence="3 4" key="1">
    <citation type="journal article" date="2014" name="Nature">
        <title>The genomic substrate for adaptive radiation in African cichlid fish.</title>
        <authorList>
            <person name="Brawand D."/>
            <person name="Wagner C.E."/>
            <person name="Li Y.I."/>
            <person name="Malinsky M."/>
            <person name="Keller I."/>
            <person name="Fan S."/>
            <person name="Simakov O."/>
            <person name="Ng A.Y."/>
            <person name="Lim Z.W."/>
            <person name="Bezault E."/>
            <person name="Turner-Maier J."/>
            <person name="Johnson J."/>
            <person name="Alcazar R."/>
            <person name="Noh H.J."/>
            <person name="Russell P."/>
            <person name="Aken B."/>
            <person name="Alfoldi J."/>
            <person name="Amemiya C."/>
            <person name="Azzouzi N."/>
            <person name="Baroiller J.F."/>
            <person name="Barloy-Hubler F."/>
            <person name="Berlin A."/>
            <person name="Bloomquist R."/>
            <person name="Carleton K.L."/>
            <person name="Conte M.A."/>
            <person name="D'Cotta H."/>
            <person name="Eshel O."/>
            <person name="Gaffney L."/>
            <person name="Galibert F."/>
            <person name="Gante H.F."/>
            <person name="Gnerre S."/>
            <person name="Greuter L."/>
            <person name="Guyon R."/>
            <person name="Haddad N.S."/>
            <person name="Haerty W."/>
            <person name="Harris R.M."/>
            <person name="Hofmann H.A."/>
            <person name="Hourlier T."/>
            <person name="Hulata G."/>
            <person name="Jaffe D.B."/>
            <person name="Lara M."/>
            <person name="Lee A.P."/>
            <person name="MacCallum I."/>
            <person name="Mwaiko S."/>
            <person name="Nikaido M."/>
            <person name="Nishihara H."/>
            <person name="Ozouf-Costaz C."/>
            <person name="Penman D.J."/>
            <person name="Przybylski D."/>
            <person name="Rakotomanga M."/>
            <person name="Renn S.C.P."/>
            <person name="Ribeiro F.J."/>
            <person name="Ron M."/>
            <person name="Salzburger W."/>
            <person name="Sanchez-Pulido L."/>
            <person name="Santos M.E."/>
            <person name="Searle S."/>
            <person name="Sharpe T."/>
            <person name="Swofford R."/>
            <person name="Tan F.J."/>
            <person name="Williams L."/>
            <person name="Young S."/>
            <person name="Yin S."/>
            <person name="Okada N."/>
            <person name="Kocher T.D."/>
            <person name="Miska E.A."/>
            <person name="Lander E.S."/>
            <person name="Venkatesh B."/>
            <person name="Fernald R.D."/>
            <person name="Meyer A."/>
            <person name="Ponting C.P."/>
            <person name="Streelman J.T."/>
            <person name="Lindblad-Toh K."/>
            <person name="Seehausen O."/>
            <person name="Di Palma F."/>
        </authorList>
    </citation>
    <scope>NUCLEOTIDE SEQUENCE</scope>
</reference>
<feature type="compositionally biased region" description="Polar residues" evidence="2">
    <location>
        <begin position="2458"/>
        <end position="2491"/>
    </location>
</feature>
<evidence type="ECO:0008006" key="5">
    <source>
        <dbReference type="Google" id="ProtNLM"/>
    </source>
</evidence>
<feature type="region of interest" description="Disordered" evidence="2">
    <location>
        <begin position="973"/>
        <end position="1076"/>
    </location>
</feature>
<feature type="compositionally biased region" description="Basic and acidic residues" evidence="2">
    <location>
        <begin position="1308"/>
        <end position="1352"/>
    </location>
</feature>
<feature type="compositionally biased region" description="Basic and acidic residues" evidence="2">
    <location>
        <begin position="2382"/>
        <end position="2399"/>
    </location>
</feature>
<feature type="region of interest" description="Disordered" evidence="2">
    <location>
        <begin position="1291"/>
        <end position="1410"/>
    </location>
</feature>
<feature type="region of interest" description="Disordered" evidence="2">
    <location>
        <begin position="1497"/>
        <end position="1525"/>
    </location>
</feature>
<evidence type="ECO:0000256" key="1">
    <source>
        <dbReference type="SAM" id="Coils"/>
    </source>
</evidence>
<feature type="compositionally biased region" description="Basic and acidic residues" evidence="2">
    <location>
        <begin position="1386"/>
        <end position="1401"/>
    </location>
</feature>
<feature type="compositionally biased region" description="Polar residues" evidence="2">
    <location>
        <begin position="2178"/>
        <end position="2189"/>
    </location>
</feature>
<feature type="region of interest" description="Disordered" evidence="2">
    <location>
        <begin position="2232"/>
        <end position="2328"/>
    </location>
</feature>
<feature type="compositionally biased region" description="Basic and acidic residues" evidence="2">
    <location>
        <begin position="2537"/>
        <end position="2550"/>
    </location>
</feature>
<feature type="compositionally biased region" description="Basic residues" evidence="2">
    <location>
        <begin position="8"/>
        <end position="19"/>
    </location>
</feature>
<feature type="compositionally biased region" description="Basic and acidic residues" evidence="2">
    <location>
        <begin position="1144"/>
        <end position="1162"/>
    </location>
</feature>
<feature type="compositionally biased region" description="Polar residues" evidence="2">
    <location>
        <begin position="1195"/>
        <end position="1207"/>
    </location>
</feature>
<feature type="compositionally biased region" description="Low complexity" evidence="2">
    <location>
        <begin position="22"/>
        <end position="32"/>
    </location>
</feature>
<feature type="compositionally biased region" description="Basic and acidic residues" evidence="2">
    <location>
        <begin position="1824"/>
        <end position="1836"/>
    </location>
</feature>
<feature type="compositionally biased region" description="Basic and acidic residues" evidence="2">
    <location>
        <begin position="2311"/>
        <end position="2320"/>
    </location>
</feature>
<evidence type="ECO:0000313" key="3">
    <source>
        <dbReference type="Ensembl" id="ENSMZEP00005004908.1"/>
    </source>
</evidence>
<dbReference type="GO" id="GO:0070886">
    <property type="term" value="P:positive regulation of calcineurin-NFAT signaling cascade"/>
    <property type="evidence" value="ECO:0007669"/>
    <property type="project" value="TreeGrafter"/>
</dbReference>
<feature type="region of interest" description="Disordered" evidence="2">
    <location>
        <begin position="569"/>
        <end position="593"/>
    </location>
</feature>
<feature type="compositionally biased region" description="Basic and acidic residues" evidence="2">
    <location>
        <begin position="1678"/>
        <end position="1700"/>
    </location>
</feature>
<feature type="region of interest" description="Disordered" evidence="2">
    <location>
        <begin position="1677"/>
        <end position="1723"/>
    </location>
</feature>
<feature type="compositionally biased region" description="Polar residues" evidence="2">
    <location>
        <begin position="1860"/>
        <end position="1883"/>
    </location>
</feature>
<feature type="region of interest" description="Disordered" evidence="2">
    <location>
        <begin position="1571"/>
        <end position="1593"/>
    </location>
</feature>